<keyword evidence="2" id="KW-1185">Reference proteome</keyword>
<sequence>MPTFFNPPTVHAPSPSYSHAAAHALSGRRLVISGQIGMAPDGTVPEGLEAQIAQAFDNLIAVLRAGDMDIANLVKIVTYVTVPDAIVPFRTVRQAKLGDHRCAATFLQIAALVRPELLVEIEGEAVAD</sequence>
<evidence type="ECO:0000313" key="1">
    <source>
        <dbReference type="EMBL" id="QCK86028.1"/>
    </source>
</evidence>
<dbReference type="RefSeq" id="WP_137099360.1">
    <property type="nucleotide sequence ID" value="NZ_CP039865.1"/>
</dbReference>
<dbReference type="AlphaFoldDB" id="A0A4D7QFT0"/>
<dbReference type="PANTHER" id="PTHR43857:SF1">
    <property type="entry name" value="YJGH FAMILY PROTEIN"/>
    <property type="match status" value="1"/>
</dbReference>
<dbReference type="PANTHER" id="PTHR43857">
    <property type="entry name" value="BLR7761 PROTEIN"/>
    <property type="match status" value="1"/>
</dbReference>
<name>A0A4D7QFT0_9HYPH</name>
<dbReference type="InterPro" id="IPR035959">
    <property type="entry name" value="RutC-like_sf"/>
</dbReference>
<dbReference type="EMBL" id="CP039865">
    <property type="protein sequence ID" value="QCK86028.1"/>
    <property type="molecule type" value="Genomic_DNA"/>
</dbReference>
<dbReference type="KEGG" id="paqt:E8L99_09810"/>
<organism evidence="1 2">
    <name type="scientific">Phreatobacter aquaticus</name>
    <dbReference type="NCBI Taxonomy" id="2570229"/>
    <lineage>
        <taxon>Bacteria</taxon>
        <taxon>Pseudomonadati</taxon>
        <taxon>Pseudomonadota</taxon>
        <taxon>Alphaproteobacteria</taxon>
        <taxon>Hyphomicrobiales</taxon>
        <taxon>Phreatobacteraceae</taxon>
        <taxon>Phreatobacter</taxon>
    </lineage>
</organism>
<dbReference type="InterPro" id="IPR006175">
    <property type="entry name" value="YjgF/YER057c/UK114"/>
</dbReference>
<dbReference type="Gene3D" id="3.30.1330.40">
    <property type="entry name" value="RutC-like"/>
    <property type="match status" value="1"/>
</dbReference>
<evidence type="ECO:0000313" key="2">
    <source>
        <dbReference type="Proteomes" id="UP000298588"/>
    </source>
</evidence>
<dbReference type="CDD" id="cd00448">
    <property type="entry name" value="YjgF_YER057c_UK114_family"/>
    <property type="match status" value="1"/>
</dbReference>
<dbReference type="Proteomes" id="UP000298588">
    <property type="component" value="Chromosome"/>
</dbReference>
<proteinExistence type="predicted"/>
<reference evidence="1 2" key="1">
    <citation type="submission" date="2019-04" db="EMBL/GenBank/DDBJ databases">
        <title>Phreatobacter aquaticus sp. nov.</title>
        <authorList>
            <person name="Choi A."/>
            <person name="Baek K."/>
        </authorList>
    </citation>
    <scope>NUCLEOTIDE SEQUENCE [LARGE SCALE GENOMIC DNA]</scope>
    <source>
        <strain evidence="1 2">NMCR1094</strain>
    </source>
</reference>
<dbReference type="SUPFAM" id="SSF55298">
    <property type="entry name" value="YjgF-like"/>
    <property type="match status" value="1"/>
</dbReference>
<accession>A0A4D7QFT0</accession>
<dbReference type="OrthoDB" id="9799840at2"/>
<protein>
    <submittedName>
        <fullName evidence="1">RidA family protein</fullName>
    </submittedName>
</protein>
<gene>
    <name evidence="1" type="ORF">E8L99_09810</name>
</gene>
<dbReference type="Pfam" id="PF01042">
    <property type="entry name" value="Ribonuc_L-PSP"/>
    <property type="match status" value="1"/>
</dbReference>